<dbReference type="Pfam" id="PF13580">
    <property type="entry name" value="SIS_2"/>
    <property type="match status" value="1"/>
</dbReference>
<dbReference type="GO" id="GO:0016853">
    <property type="term" value="F:isomerase activity"/>
    <property type="evidence" value="ECO:0007669"/>
    <property type="project" value="UniProtKB-KW"/>
</dbReference>
<accession>A0A9X4JTS9</accession>
<evidence type="ECO:0000313" key="2">
    <source>
        <dbReference type="EMBL" id="MDF9407900.1"/>
    </source>
</evidence>
<dbReference type="Gene3D" id="3.40.50.10490">
    <property type="entry name" value="Glucose-6-phosphate isomerase like protein, domain 1"/>
    <property type="match status" value="1"/>
</dbReference>
<feature type="domain" description="SIS" evidence="1">
    <location>
        <begin position="29"/>
        <end position="184"/>
    </location>
</feature>
<keyword evidence="2" id="KW-0413">Isomerase</keyword>
<dbReference type="InterPro" id="IPR050099">
    <property type="entry name" value="SIS_GmhA/DiaA_subfam"/>
</dbReference>
<dbReference type="GO" id="GO:1901135">
    <property type="term" value="P:carbohydrate derivative metabolic process"/>
    <property type="evidence" value="ECO:0007669"/>
    <property type="project" value="InterPro"/>
</dbReference>
<proteinExistence type="predicted"/>
<dbReference type="PANTHER" id="PTHR30390">
    <property type="entry name" value="SEDOHEPTULOSE 7-PHOSPHATE ISOMERASE / DNAA INITIATOR-ASSOCIATING FACTOR FOR REPLICATION INITIATION"/>
    <property type="match status" value="1"/>
</dbReference>
<dbReference type="InterPro" id="IPR035461">
    <property type="entry name" value="GmhA/DiaA"/>
</dbReference>
<dbReference type="InterPro" id="IPR046348">
    <property type="entry name" value="SIS_dom_sf"/>
</dbReference>
<dbReference type="PROSITE" id="PS51464">
    <property type="entry name" value="SIS"/>
    <property type="match status" value="1"/>
</dbReference>
<dbReference type="InterPro" id="IPR001347">
    <property type="entry name" value="SIS_dom"/>
</dbReference>
<keyword evidence="3" id="KW-1185">Reference proteome</keyword>
<sequence>MKQVATAQQVISTLDVEFVKHIEEAVKLVVRCLKSNGGLYLVGNGGSAADAQHWAGELVGRFMLEREPLRACALTTNTSILTALVNDYPPEYVFARQMKAMARQGDVLIAISTSGNSPNIIYAIDIAREIGCQVIGFTGKNGGRMNGICDVLIKAPSDSTPRIQEVHLLAGHMLCAGVERIIFGI</sequence>
<comment type="caution">
    <text evidence="2">The sequence shown here is derived from an EMBL/GenBank/DDBJ whole genome shotgun (WGS) entry which is preliminary data.</text>
</comment>
<dbReference type="RefSeq" id="WP_277443153.1">
    <property type="nucleotide sequence ID" value="NZ_JAKOAV010000008.1"/>
</dbReference>
<evidence type="ECO:0000259" key="1">
    <source>
        <dbReference type="PROSITE" id="PS51464"/>
    </source>
</evidence>
<evidence type="ECO:0000313" key="3">
    <source>
        <dbReference type="Proteomes" id="UP001154312"/>
    </source>
</evidence>
<dbReference type="SUPFAM" id="SSF53697">
    <property type="entry name" value="SIS domain"/>
    <property type="match status" value="1"/>
</dbReference>
<name>A0A9X4JTS9_9FIRM</name>
<dbReference type="AlphaFoldDB" id="A0A9X4JTS9"/>
<protein>
    <submittedName>
        <fullName evidence="2">D-sedoheptulose 7-phosphate isomerase</fullName>
    </submittedName>
</protein>
<organism evidence="2 3">
    <name type="scientific">Pelotomaculum isophthalicicum JI</name>
    <dbReference type="NCBI Taxonomy" id="947010"/>
    <lineage>
        <taxon>Bacteria</taxon>
        <taxon>Bacillati</taxon>
        <taxon>Bacillota</taxon>
        <taxon>Clostridia</taxon>
        <taxon>Eubacteriales</taxon>
        <taxon>Desulfotomaculaceae</taxon>
        <taxon>Pelotomaculum</taxon>
    </lineage>
</organism>
<dbReference type="EMBL" id="JAKOAV010000008">
    <property type="protein sequence ID" value="MDF9407900.1"/>
    <property type="molecule type" value="Genomic_DNA"/>
</dbReference>
<dbReference type="GO" id="GO:0097367">
    <property type="term" value="F:carbohydrate derivative binding"/>
    <property type="evidence" value="ECO:0007669"/>
    <property type="project" value="InterPro"/>
</dbReference>
<dbReference type="Proteomes" id="UP001154312">
    <property type="component" value="Unassembled WGS sequence"/>
</dbReference>
<gene>
    <name evidence="2" type="ORF">L7E55_05925</name>
</gene>
<reference evidence="2" key="1">
    <citation type="submission" date="2022-02" db="EMBL/GenBank/DDBJ databases">
        <authorList>
            <person name="Leng L."/>
        </authorList>
    </citation>
    <scope>NUCLEOTIDE SEQUENCE</scope>
    <source>
        <strain evidence="2">JI</strain>
    </source>
</reference>
<dbReference type="CDD" id="cd05006">
    <property type="entry name" value="SIS_GmhA"/>
    <property type="match status" value="1"/>
</dbReference>